<comment type="caution">
    <text evidence="2">The sequence shown here is derived from an EMBL/GenBank/DDBJ whole genome shotgun (WGS) entry which is preliminary data.</text>
</comment>
<gene>
    <name evidence="2" type="ORF">GR212_28050</name>
</gene>
<protein>
    <submittedName>
        <fullName evidence="2">Uncharacterized protein</fullName>
    </submittedName>
</protein>
<evidence type="ECO:0000313" key="2">
    <source>
        <dbReference type="EMBL" id="NEI73412.1"/>
    </source>
</evidence>
<organism evidence="2 3">
    <name type="scientific">Rhizobium lusitanum</name>
    <dbReference type="NCBI Taxonomy" id="293958"/>
    <lineage>
        <taxon>Bacteria</taxon>
        <taxon>Pseudomonadati</taxon>
        <taxon>Pseudomonadota</taxon>
        <taxon>Alphaproteobacteria</taxon>
        <taxon>Hyphomicrobiales</taxon>
        <taxon>Rhizobiaceae</taxon>
        <taxon>Rhizobium/Agrobacterium group</taxon>
        <taxon>Rhizobium</taxon>
    </lineage>
</organism>
<evidence type="ECO:0000313" key="3">
    <source>
        <dbReference type="Proteomes" id="UP000483035"/>
    </source>
</evidence>
<feature type="region of interest" description="Disordered" evidence="1">
    <location>
        <begin position="83"/>
        <end position="102"/>
    </location>
</feature>
<dbReference type="Proteomes" id="UP000483035">
    <property type="component" value="Unassembled WGS sequence"/>
</dbReference>
<proteinExistence type="predicted"/>
<reference evidence="2 3" key="1">
    <citation type="submission" date="2019-12" db="EMBL/GenBank/DDBJ databases">
        <title>Rhizobium genotypes associated with high levels of biological nitrogen fixation by grain legumes in a temperate-maritime cropping system.</title>
        <authorList>
            <person name="Maluk M."/>
            <person name="Francesc Ferrando Molina F."/>
            <person name="Lopez Del Egido L."/>
            <person name="Lafos M."/>
            <person name="Langarica-Fuentes A."/>
            <person name="Gebre Yohannes G."/>
            <person name="Young M.W."/>
            <person name="Martin P."/>
            <person name="Gantlett R."/>
            <person name="Kenicer G."/>
            <person name="Hawes C."/>
            <person name="Begg G.S."/>
            <person name="Quilliam R.S."/>
            <person name="Squire G.R."/>
            <person name="Poole P.S."/>
            <person name="Young P.W."/>
            <person name="Iannetta P.M."/>
            <person name="James E.K."/>
        </authorList>
    </citation>
    <scope>NUCLEOTIDE SEQUENCE [LARGE SCALE GENOMIC DNA]</scope>
    <source>
        <strain evidence="2 3">JHI1118</strain>
    </source>
</reference>
<accession>A0A6L9UGF2</accession>
<dbReference type="EMBL" id="WUEY01000018">
    <property type="protein sequence ID" value="NEI73412.1"/>
    <property type="molecule type" value="Genomic_DNA"/>
</dbReference>
<dbReference type="RefSeq" id="WP_163991721.1">
    <property type="nucleotide sequence ID" value="NZ_WUEY01000018.1"/>
</dbReference>
<sequence length="127" mass="14521">MKLPFERTPRNASTVSAKRTQKRRFFARGAEIIADERFGGRFKPAASARLAAKRPEWRLYAWRKLTVCVCNPIALTNLATEIPRHPSQGKTGDPAISAQGQPFVRQDRHRTELERYTHGAYEFIVKP</sequence>
<name>A0A6L9UGF2_9HYPH</name>
<dbReference type="AlphaFoldDB" id="A0A6L9UGF2"/>
<evidence type="ECO:0000256" key="1">
    <source>
        <dbReference type="SAM" id="MobiDB-lite"/>
    </source>
</evidence>